<dbReference type="OrthoDB" id="437430at2759"/>
<feature type="compositionally biased region" description="Basic and acidic residues" evidence="1">
    <location>
        <begin position="995"/>
        <end position="1006"/>
    </location>
</feature>
<reference evidence="2" key="1">
    <citation type="submission" date="2021-02" db="EMBL/GenBank/DDBJ databases">
        <authorList>
            <person name="Dougan E. K."/>
            <person name="Rhodes N."/>
            <person name="Thang M."/>
            <person name="Chan C."/>
        </authorList>
    </citation>
    <scope>NUCLEOTIDE SEQUENCE</scope>
</reference>
<feature type="compositionally biased region" description="Basic residues" evidence="1">
    <location>
        <begin position="818"/>
        <end position="828"/>
    </location>
</feature>
<feature type="region of interest" description="Disordered" evidence="1">
    <location>
        <begin position="968"/>
        <end position="1081"/>
    </location>
</feature>
<organism evidence="2 3">
    <name type="scientific">Symbiodinium necroappetens</name>
    <dbReference type="NCBI Taxonomy" id="1628268"/>
    <lineage>
        <taxon>Eukaryota</taxon>
        <taxon>Sar</taxon>
        <taxon>Alveolata</taxon>
        <taxon>Dinophyceae</taxon>
        <taxon>Suessiales</taxon>
        <taxon>Symbiodiniaceae</taxon>
        <taxon>Symbiodinium</taxon>
    </lineage>
</organism>
<feature type="compositionally biased region" description="Basic and acidic residues" evidence="1">
    <location>
        <begin position="1063"/>
        <end position="1076"/>
    </location>
</feature>
<evidence type="ECO:0000313" key="2">
    <source>
        <dbReference type="EMBL" id="CAE7323006.1"/>
    </source>
</evidence>
<protein>
    <submittedName>
        <fullName evidence="2">Uncharacterized protein</fullName>
    </submittedName>
</protein>
<keyword evidence="3" id="KW-1185">Reference proteome</keyword>
<dbReference type="EMBL" id="CAJNJA010013519">
    <property type="protein sequence ID" value="CAE7323006.1"/>
    <property type="molecule type" value="Genomic_DNA"/>
</dbReference>
<evidence type="ECO:0000313" key="3">
    <source>
        <dbReference type="Proteomes" id="UP000601435"/>
    </source>
</evidence>
<comment type="caution">
    <text evidence="2">The sequence shown here is derived from an EMBL/GenBank/DDBJ whole genome shotgun (WGS) entry which is preliminary data.</text>
</comment>
<accession>A0A812NIZ3</accession>
<name>A0A812NIZ3_9DINO</name>
<evidence type="ECO:0000256" key="1">
    <source>
        <dbReference type="SAM" id="MobiDB-lite"/>
    </source>
</evidence>
<gene>
    <name evidence="2" type="ORF">SNEC2469_LOCUS8119</name>
</gene>
<proteinExistence type="predicted"/>
<sequence>MALSTELVAELSAKLSQVQEGDRLVKTVHAAIAQLESRGHVYSMQLAPAMVGISRQNRDGSGINPVDVHDLLGDIISAGWLDSRVQAIAHEPTGQEDIDWNVRLFESMHNRCGPIEPTMIKALSLAGSHTNSVLRCFHYEVMHDGDESVCHEGRLSMELLRRHDPEFARAAREGVVWKILSRHVAAQLPQLLGLVQRMGNATLHRGEHELQLMRRLHQTWVQMSSQGAVDFLALKNKVTTGKSVHGKSMPHLYSFVLKTAGGTDPFLLNETETFVRLHSPSTRSLGAAFWEKVSADVKGSNQFPRFRHAMVKLAYCREAVSLADLKKMMSKDMLGSVRDADGMMTEWRKIVTSMGDTIDTARMHEIHRESLAHDVVVILEGIGQVKLASPWAAHEVKSTAAPASSSSQPARKSIMRELAADGSVKDSADLLKEAGFEAGQHVRRKADQESGEILSVEKGRVRLKQAGGDVVRVSMDGFLAGEWSVFIPKPEPHVIEDVFQYFPTQSPEYQKQKLLAELYLDMHELFEKHSQNPYLSKLRLLLKPRKAVEVTGTIPKQKLFLCPASVQIKHSSKQPEDAMFQIGTPMADCYFWVQPYMQLPKAEGDAAGFLNPAFLVQGLTDAEGLNMEVIHVKSTRNKGVLLPLLRNMNALHQGDTLFMHKQGKSVNVEPLKQDVTPPRSLDKPSKYHGTCHAYAFQDLAWSVSADGASSAEEEHDPESVAVMTQKVVKYGKQVWVPTQKEEQGTVWFLLQKWDRSLVRFVHGKGLDLRAKKKDASDVRVSLDNIYFEKLLSARQSAFNEAVAARLQEESSEENVGKKQSKNAKKKQKEFKATVKHQMYAPHNVSIELPSENDGTKLTCRCLFEGLGSRGVWLELTQDVLQHVRHGMKSSEIKERKRAPKRKRDSAEYYWFNAAGLLGGFVKNEENDNTWAAHGATMGWSKKKGWLCQDWDNKWIESTLFLEPADDDDGLQEVTVEDPGYLPPKPKVAPKAKKRPQTDEAARGKKDLKVRKTGPEEPKHPPKGRQAGAGQRSSSSKAPPPPPPGMVVPDGRGWRAGGYWWDPETEKWPGGGRDRGRTRGQGAMNSAWTSMVTMSNTVAQLVERTLEATCARHHACICTIYHGMLSYTRLLPAHAAREATLRSNFVYTSSITDMSGSSGEFPAPMFEPDCVMVLNVTASVLPDTINITATSMGGNVVAVVRHPKPKSLAMEDLNRKIKREAMKNGWITVLDGVRLLGKHSRVLKGTTSLWPSEKWKFHWARELVARKQILKTKVDPRICMLARYIAADP</sequence>
<feature type="region of interest" description="Disordered" evidence="1">
    <location>
        <begin position="808"/>
        <end position="828"/>
    </location>
</feature>
<dbReference type="Proteomes" id="UP000601435">
    <property type="component" value="Unassembled WGS sequence"/>
</dbReference>